<dbReference type="EMBL" id="BLXT01000945">
    <property type="protein sequence ID" value="GFN81617.1"/>
    <property type="molecule type" value="Genomic_DNA"/>
</dbReference>
<proteinExistence type="predicted"/>
<dbReference type="Gene3D" id="3.30.420.10">
    <property type="entry name" value="Ribonuclease H-like superfamily/Ribonuclease H"/>
    <property type="match status" value="1"/>
</dbReference>
<name>A0AAV3YGG4_9GAST</name>
<dbReference type="Proteomes" id="UP000735302">
    <property type="component" value="Unassembled WGS sequence"/>
</dbReference>
<evidence type="ECO:0000313" key="1">
    <source>
        <dbReference type="EMBL" id="GFN81617.1"/>
    </source>
</evidence>
<organism evidence="1 2">
    <name type="scientific">Plakobranchus ocellatus</name>
    <dbReference type="NCBI Taxonomy" id="259542"/>
    <lineage>
        <taxon>Eukaryota</taxon>
        <taxon>Metazoa</taxon>
        <taxon>Spiralia</taxon>
        <taxon>Lophotrochozoa</taxon>
        <taxon>Mollusca</taxon>
        <taxon>Gastropoda</taxon>
        <taxon>Heterobranchia</taxon>
        <taxon>Euthyneura</taxon>
        <taxon>Panpulmonata</taxon>
        <taxon>Sacoglossa</taxon>
        <taxon>Placobranchoidea</taxon>
        <taxon>Plakobranchidae</taxon>
        <taxon>Plakobranchus</taxon>
    </lineage>
</organism>
<accession>A0AAV3YGG4</accession>
<reference evidence="1 2" key="1">
    <citation type="journal article" date="2021" name="Elife">
        <title>Chloroplast acquisition without the gene transfer in kleptoplastic sea slugs, Plakobranchus ocellatus.</title>
        <authorList>
            <person name="Maeda T."/>
            <person name="Takahashi S."/>
            <person name="Yoshida T."/>
            <person name="Shimamura S."/>
            <person name="Takaki Y."/>
            <person name="Nagai Y."/>
            <person name="Toyoda A."/>
            <person name="Suzuki Y."/>
            <person name="Arimoto A."/>
            <person name="Ishii H."/>
            <person name="Satoh N."/>
            <person name="Nishiyama T."/>
            <person name="Hasebe M."/>
            <person name="Maruyama T."/>
            <person name="Minagawa J."/>
            <person name="Obokata J."/>
            <person name="Shigenobu S."/>
        </authorList>
    </citation>
    <scope>NUCLEOTIDE SEQUENCE [LARGE SCALE GENOMIC DNA]</scope>
</reference>
<evidence type="ECO:0000313" key="2">
    <source>
        <dbReference type="Proteomes" id="UP000735302"/>
    </source>
</evidence>
<keyword evidence="2" id="KW-1185">Reference proteome</keyword>
<comment type="caution">
    <text evidence="1">The sequence shown here is derived from an EMBL/GenBank/DDBJ whole genome shotgun (WGS) entry which is preliminary data.</text>
</comment>
<dbReference type="GO" id="GO:0003676">
    <property type="term" value="F:nucleic acid binding"/>
    <property type="evidence" value="ECO:0007669"/>
    <property type="project" value="InterPro"/>
</dbReference>
<dbReference type="AlphaFoldDB" id="A0AAV3YGG4"/>
<dbReference type="InterPro" id="IPR036397">
    <property type="entry name" value="RNaseH_sf"/>
</dbReference>
<gene>
    <name evidence="1" type="ORF">PoB_000812300</name>
</gene>
<protein>
    <submittedName>
        <fullName evidence="1">Histone-lysine N-methyltransferase SETMAR</fullName>
    </submittedName>
</protein>
<sequence length="105" mass="12263">MFSVYSADVHTLDSSARCMRRVALLPLRVRLQEYTARMVIQMLGEYECSKLEHSLYSPDLTSCDYWLFPKMKENLRGHRFELEDDIIFATKKAIRQLDVTALSKA</sequence>